<comment type="similarity">
    <text evidence="2 10">Belongs to the HAK/KUP transporter (TC 2.A.72.3) family.</text>
</comment>
<dbReference type="InterPro" id="IPR053952">
    <property type="entry name" value="K_trans_C"/>
</dbReference>
<evidence type="ECO:0000256" key="9">
    <source>
        <dbReference type="ARBA" id="ARBA00023136"/>
    </source>
</evidence>
<keyword evidence="7 10" id="KW-1133">Transmembrane helix</keyword>
<comment type="subcellular location">
    <subcellularLocation>
        <location evidence="1 10">Membrane</location>
        <topology evidence="1 10">Multi-pass membrane protein</topology>
    </subcellularLocation>
</comment>
<name>A0A9D4UQF0_ADICA</name>
<feature type="transmembrane region" description="Helical" evidence="10">
    <location>
        <begin position="216"/>
        <end position="232"/>
    </location>
</feature>
<evidence type="ECO:0000256" key="1">
    <source>
        <dbReference type="ARBA" id="ARBA00004141"/>
    </source>
</evidence>
<accession>A0A9D4UQF0</accession>
<feature type="domain" description="K+ potassium transporter integral membrane" evidence="11">
    <location>
        <begin position="49"/>
        <end position="536"/>
    </location>
</feature>
<evidence type="ECO:0000256" key="6">
    <source>
        <dbReference type="ARBA" id="ARBA00022958"/>
    </source>
</evidence>
<keyword evidence="6 10" id="KW-0630">Potassium</keyword>
<dbReference type="GO" id="GO:0016020">
    <property type="term" value="C:membrane"/>
    <property type="evidence" value="ECO:0007669"/>
    <property type="project" value="UniProtKB-SubCell"/>
</dbReference>
<keyword evidence="9 10" id="KW-0472">Membrane</keyword>
<evidence type="ECO:0000256" key="7">
    <source>
        <dbReference type="ARBA" id="ARBA00022989"/>
    </source>
</evidence>
<evidence type="ECO:0000313" key="14">
    <source>
        <dbReference type="Proteomes" id="UP000886520"/>
    </source>
</evidence>
<evidence type="ECO:0000259" key="11">
    <source>
        <dbReference type="Pfam" id="PF02705"/>
    </source>
</evidence>
<evidence type="ECO:0000313" key="13">
    <source>
        <dbReference type="EMBL" id="KAI5072195.1"/>
    </source>
</evidence>
<feature type="transmembrane region" description="Helical" evidence="10">
    <location>
        <begin position="417"/>
        <end position="435"/>
    </location>
</feature>
<dbReference type="PANTHER" id="PTHR30540">
    <property type="entry name" value="OSMOTIC STRESS POTASSIUM TRANSPORTER"/>
    <property type="match status" value="1"/>
</dbReference>
<evidence type="ECO:0000256" key="2">
    <source>
        <dbReference type="ARBA" id="ARBA00008440"/>
    </source>
</evidence>
<dbReference type="InterPro" id="IPR003855">
    <property type="entry name" value="K+_transporter"/>
</dbReference>
<sequence>MGTDGDDAAVEDNNQRRLHRLDSLEVEAGRIPGNQILNKGFSTALILKLAFESLGVIYGDVGTSPLYVYSSTFPHSPPHKDDVLGALCLIIYTLSLIPLIKYVFFVLCANDNGNGGTFALYSLICRYARVSRFQNEQAEDLELSGYKLQSPDKAMRRGAKIKEVLEGIPFAKRILLLLTLLGTSAVMGDGVLTPVISVISAIDGIQTKKPSLTNDHIVLISIAILVILFGLQRCGTEKVAFLFAPCVFVWFVFICGIGIFNIFKHDVGILRAFNPYYIIDYVRRNGKQGWISLGGIVLAITGTEAMCADLGHFSVPSVRMAFSTIVYPSLLAAYIGQGAYLLKFPEDVSQTFYKSIPGPIFWPMFVVAVGAAIIASQAMISAVFSIVEQSLALGCFPTVKVIHTSSKFPGQVYIPEVNWILMILCVIVTGIFKTTTYIGNAYGIAVLAVMLVTTTLVTLIMLMIWGTNLFLALAFCVVFGTVEMMYFTENLYKFSEGDWLPVAFASILVVTMAVWHYVASKKYKFEFDNKVSMTSLVGRLNNELRLSRVLGIGLMYTQLVQGVPPIFDLFVDNMKALHSVIIFVSVKHLPIAYVPDEERFMVRRVGSKEYRMYRSVVRYGYMDTLIPHQDFENLLLGSLEKFIKEEVLQLDVKRQESSKEGESSRDWRYNDSFHLNKEKKRPRESNKALNATFTSLIKHRREEQEAELECLSKARDEGITYLLGNSVVEASDMSSIGKRFVINVLYDFLQRISRKSKVALQIPHKRLAG</sequence>
<keyword evidence="5 10" id="KW-0812">Transmembrane</keyword>
<comment type="function">
    <text evidence="10">Potassium transporter.</text>
</comment>
<dbReference type="NCBIfam" id="TIGR00794">
    <property type="entry name" value="kup"/>
    <property type="match status" value="1"/>
</dbReference>
<comment type="caution">
    <text evidence="10">Lacks conserved residue(s) required for the propagation of feature annotation.</text>
</comment>
<dbReference type="PANTHER" id="PTHR30540:SF109">
    <property type="entry name" value="POTASSIUM TRANSPORTER"/>
    <property type="match status" value="1"/>
</dbReference>
<keyword evidence="8 10" id="KW-0406">Ion transport</keyword>
<evidence type="ECO:0000256" key="4">
    <source>
        <dbReference type="ARBA" id="ARBA00022538"/>
    </source>
</evidence>
<dbReference type="Proteomes" id="UP000886520">
    <property type="component" value="Chromosome 12"/>
</dbReference>
<dbReference type="InterPro" id="IPR053951">
    <property type="entry name" value="K_trans_N"/>
</dbReference>
<feature type="transmembrane region" description="Helical" evidence="10">
    <location>
        <begin position="290"/>
        <end position="308"/>
    </location>
</feature>
<feature type="transmembrane region" description="Helical" evidence="10">
    <location>
        <begin position="239"/>
        <end position="263"/>
    </location>
</feature>
<feature type="transmembrane region" description="Helical" evidence="10">
    <location>
        <begin position="320"/>
        <end position="340"/>
    </location>
</feature>
<evidence type="ECO:0000256" key="10">
    <source>
        <dbReference type="RuleBase" id="RU321113"/>
    </source>
</evidence>
<feature type="transmembrane region" description="Helical" evidence="10">
    <location>
        <begin position="441"/>
        <end position="462"/>
    </location>
</feature>
<dbReference type="OrthoDB" id="504708at2759"/>
<organism evidence="13 14">
    <name type="scientific">Adiantum capillus-veneris</name>
    <name type="common">Maidenhair fern</name>
    <dbReference type="NCBI Taxonomy" id="13818"/>
    <lineage>
        <taxon>Eukaryota</taxon>
        <taxon>Viridiplantae</taxon>
        <taxon>Streptophyta</taxon>
        <taxon>Embryophyta</taxon>
        <taxon>Tracheophyta</taxon>
        <taxon>Polypodiopsida</taxon>
        <taxon>Polypodiidae</taxon>
        <taxon>Polypodiales</taxon>
        <taxon>Pteridineae</taxon>
        <taxon>Pteridaceae</taxon>
        <taxon>Vittarioideae</taxon>
        <taxon>Adiantum</taxon>
    </lineage>
</organism>
<keyword evidence="4 10" id="KW-0633">Potassium transport</keyword>
<reference evidence="13" key="1">
    <citation type="submission" date="2021-01" db="EMBL/GenBank/DDBJ databases">
        <title>Adiantum capillus-veneris genome.</title>
        <authorList>
            <person name="Fang Y."/>
            <person name="Liao Q."/>
        </authorList>
    </citation>
    <scope>NUCLEOTIDE SEQUENCE</scope>
    <source>
        <strain evidence="13">H3</strain>
        <tissue evidence="13">Leaf</tissue>
    </source>
</reference>
<keyword evidence="3" id="KW-0813">Transport</keyword>
<dbReference type="AlphaFoldDB" id="A0A9D4UQF0"/>
<dbReference type="GO" id="GO:0015079">
    <property type="term" value="F:potassium ion transmembrane transporter activity"/>
    <property type="evidence" value="ECO:0007669"/>
    <property type="project" value="UniProtKB-UniRule"/>
</dbReference>
<feature type="transmembrane region" description="Helical" evidence="10">
    <location>
        <begin position="360"/>
        <end position="384"/>
    </location>
</feature>
<keyword evidence="14" id="KW-1185">Reference proteome</keyword>
<feature type="transmembrane region" description="Helical" evidence="10">
    <location>
        <begin position="469"/>
        <end position="487"/>
    </location>
</feature>
<feature type="domain" description="K+ potassium transporter C-terminal" evidence="12">
    <location>
        <begin position="551"/>
        <end position="767"/>
    </location>
</feature>
<feature type="transmembrane region" description="Helical" evidence="10">
    <location>
        <begin position="499"/>
        <end position="518"/>
    </location>
</feature>
<feature type="transmembrane region" description="Helical" evidence="10">
    <location>
        <begin position="83"/>
        <end position="104"/>
    </location>
</feature>
<feature type="transmembrane region" description="Helical" evidence="10">
    <location>
        <begin position="174"/>
        <end position="196"/>
    </location>
</feature>
<dbReference type="Pfam" id="PF02705">
    <property type="entry name" value="K_trans"/>
    <property type="match status" value="1"/>
</dbReference>
<evidence type="ECO:0000256" key="5">
    <source>
        <dbReference type="ARBA" id="ARBA00022692"/>
    </source>
</evidence>
<evidence type="ECO:0000256" key="3">
    <source>
        <dbReference type="ARBA" id="ARBA00022448"/>
    </source>
</evidence>
<protein>
    <recommendedName>
        <fullName evidence="10">Potassium transporter</fullName>
    </recommendedName>
</protein>
<dbReference type="Pfam" id="PF22776">
    <property type="entry name" value="K_trans_C"/>
    <property type="match status" value="1"/>
</dbReference>
<evidence type="ECO:0000256" key="8">
    <source>
        <dbReference type="ARBA" id="ARBA00023065"/>
    </source>
</evidence>
<gene>
    <name evidence="13" type="ORF">GOP47_0012301</name>
</gene>
<dbReference type="EMBL" id="JABFUD020000012">
    <property type="protein sequence ID" value="KAI5072195.1"/>
    <property type="molecule type" value="Genomic_DNA"/>
</dbReference>
<evidence type="ECO:0000259" key="12">
    <source>
        <dbReference type="Pfam" id="PF22776"/>
    </source>
</evidence>
<proteinExistence type="inferred from homology"/>
<comment type="caution">
    <text evidence="13">The sequence shown here is derived from an EMBL/GenBank/DDBJ whole genome shotgun (WGS) entry which is preliminary data.</text>
</comment>